<name>A0ABD5CFI1_9BURK</name>
<proteinExistence type="predicted"/>
<sequence length="479" mass="54778">MSEMKRFVQGDSRTQSFLLPEALDDYVTDTNPVRVVDVFVDELDLQKLGFEGVEPALTGRPSYHPEVMLKIYIYGYLNRIQSSRRLEREAQRNVELMWLTGRLAPDFKTISRFRKDNGKAIRSVCRQFVMLCQRLDLFSDALVAIDGSKFKAVNHRDRNFTSAKLERRMRDIESSIARYLAAMDTADRQEPAIAKVRTERLQDKIAALKEQMQSLKEIEVKLNEASDRQVSLTDPDARSMKTRGTGVVGYNVQTAVDTKHHLIVAHVVTNDGIDRDQLASMAKLARTEMDVDKLTAVADRGYYKSEEILACHQAGITVFVPKTVTSSATAHGRFGKEDFIYDAKTNEYRCPAGERLIWRFSTVERGLKISKYWSSNCQQCSLKGDCTPGPQRRVARWEHEAVLDEMQVRLDHAPEMMRIRRQTVEHPFGTIKAWMGATHFLTRTIERVSTEMSLHVLAYNMKRVIKLLGSETVMKAMRA</sequence>
<dbReference type="Pfam" id="PF05598">
    <property type="entry name" value="DUF772"/>
    <property type="match status" value="1"/>
</dbReference>
<dbReference type="InterPro" id="IPR008490">
    <property type="entry name" value="Transposase_InsH_N"/>
</dbReference>
<keyword evidence="1" id="KW-0175">Coiled coil</keyword>
<dbReference type="PANTHER" id="PTHR33408:SF2">
    <property type="entry name" value="TRANSPOSASE DDE DOMAIN-CONTAINING PROTEIN"/>
    <property type="match status" value="1"/>
</dbReference>
<evidence type="ECO:0000313" key="5">
    <source>
        <dbReference type="Proteomes" id="UP001245184"/>
    </source>
</evidence>
<evidence type="ECO:0000256" key="1">
    <source>
        <dbReference type="SAM" id="Coils"/>
    </source>
</evidence>
<dbReference type="AlphaFoldDB" id="A0ABD5CFI1"/>
<dbReference type="EMBL" id="JAVIZN010000002">
    <property type="protein sequence ID" value="MDR6203972.1"/>
    <property type="molecule type" value="Genomic_DNA"/>
</dbReference>
<dbReference type="InterPro" id="IPR002559">
    <property type="entry name" value="Transposase_11"/>
</dbReference>
<feature type="domain" description="Transposase IS4-like" evidence="2">
    <location>
        <begin position="236"/>
        <end position="461"/>
    </location>
</feature>
<dbReference type="Proteomes" id="UP001245184">
    <property type="component" value="Unassembled WGS sequence"/>
</dbReference>
<organism evidence="4 5">
    <name type="scientific">Paraburkholderia graminis</name>
    <dbReference type="NCBI Taxonomy" id="60548"/>
    <lineage>
        <taxon>Bacteria</taxon>
        <taxon>Pseudomonadati</taxon>
        <taxon>Pseudomonadota</taxon>
        <taxon>Betaproteobacteria</taxon>
        <taxon>Burkholderiales</taxon>
        <taxon>Burkholderiaceae</taxon>
        <taxon>Paraburkholderia</taxon>
    </lineage>
</organism>
<gene>
    <name evidence="4" type="ORF">QF025_002692</name>
</gene>
<evidence type="ECO:0000259" key="3">
    <source>
        <dbReference type="Pfam" id="PF05598"/>
    </source>
</evidence>
<feature type="domain" description="Transposase InsH N-terminal" evidence="3">
    <location>
        <begin position="22"/>
        <end position="115"/>
    </location>
</feature>
<dbReference type="InterPro" id="IPR047629">
    <property type="entry name" value="IS1182_transpos"/>
</dbReference>
<dbReference type="Pfam" id="PF01609">
    <property type="entry name" value="DDE_Tnp_1"/>
    <property type="match status" value="1"/>
</dbReference>
<evidence type="ECO:0000259" key="2">
    <source>
        <dbReference type="Pfam" id="PF01609"/>
    </source>
</evidence>
<protein>
    <submittedName>
        <fullName evidence="4">Transposase</fullName>
    </submittedName>
</protein>
<dbReference type="NCBIfam" id="NF033551">
    <property type="entry name" value="transpos_IS1182"/>
    <property type="match status" value="1"/>
</dbReference>
<reference evidence="4 5" key="1">
    <citation type="submission" date="2023-08" db="EMBL/GenBank/DDBJ databases">
        <title>Genome sequencing of plant associated microbes to promote plant fitness in Sorghum bicolor and Oryza sativa.</title>
        <authorList>
            <person name="Coleman-Derr D."/>
        </authorList>
    </citation>
    <scope>NUCLEOTIDE SEQUENCE [LARGE SCALE GENOMIC DNA]</scope>
    <source>
        <strain evidence="4 5">SLBN-33</strain>
    </source>
</reference>
<comment type="caution">
    <text evidence="4">The sequence shown here is derived from an EMBL/GenBank/DDBJ whole genome shotgun (WGS) entry which is preliminary data.</text>
</comment>
<evidence type="ECO:0000313" key="4">
    <source>
        <dbReference type="EMBL" id="MDR6203972.1"/>
    </source>
</evidence>
<dbReference type="PANTHER" id="PTHR33408">
    <property type="entry name" value="TRANSPOSASE"/>
    <property type="match status" value="1"/>
</dbReference>
<feature type="coiled-coil region" evidence="1">
    <location>
        <begin position="162"/>
        <end position="228"/>
    </location>
</feature>
<accession>A0ABD5CFI1</accession>